<organism evidence="1 2">
    <name type="scientific">Prochlorococcus phage P-HM2</name>
    <dbReference type="NCBI Taxonomy" id="445696"/>
    <lineage>
        <taxon>Viruses</taxon>
        <taxon>Duplodnaviria</taxon>
        <taxon>Heunggongvirae</taxon>
        <taxon>Uroviricota</taxon>
        <taxon>Caudoviricetes</taxon>
        <taxon>Eurybiavirus</taxon>
        <taxon>Eurybiavirus PHM2</taxon>
    </lineage>
</organism>
<name>E3ST73_9CAUD</name>
<dbReference type="GeneID" id="10328094"/>
<evidence type="ECO:0000313" key="2">
    <source>
        <dbReference type="Proteomes" id="UP000006538"/>
    </source>
</evidence>
<sequence length="42" mass="5022">MAKSQNQKTTKREYAKNREEYFKEFHRVIAPVVVLNKYDSSS</sequence>
<accession>E3ST73</accession>
<dbReference type="KEGG" id="vg:10328094"/>
<gene>
    <name evidence="1" type="ORF">PHM2_223</name>
</gene>
<dbReference type="Proteomes" id="UP000006538">
    <property type="component" value="Segment"/>
</dbReference>
<keyword evidence="2" id="KW-1185">Reference proteome</keyword>
<dbReference type="EMBL" id="GU075905">
    <property type="protein sequence ID" value="ADP00002.1"/>
    <property type="molecule type" value="Genomic_DNA"/>
</dbReference>
<reference evidence="1 2" key="1">
    <citation type="journal article" date="2010" name="Environ. Microbiol.">
        <title>Genomic analysis of oceanic cyanobacterial myoviruses compared with T4-like myoviruses from diverse hosts and environments.</title>
        <authorList>
            <person name="Sullivan M.B."/>
            <person name="Huang K.H."/>
            <person name="Ignacio-Espinoza J.C."/>
            <person name="Berlin A.M."/>
            <person name="Kelly L."/>
            <person name="Weigele P.R."/>
            <person name="DeFrancesco A.S."/>
            <person name="Kern S.E."/>
            <person name="Thompson L.R."/>
            <person name="Young S."/>
            <person name="Yandava C."/>
            <person name="Fu R."/>
            <person name="Krastins B."/>
            <person name="Chase M."/>
            <person name="Sarracino D."/>
            <person name="Osburne M.S."/>
            <person name="Henn M.R."/>
            <person name="Chisholm S.W."/>
        </authorList>
    </citation>
    <scope>NUCLEOTIDE SEQUENCE [LARGE SCALE GENOMIC DNA]</scope>
    <source>
        <strain evidence="1">M4-259</strain>
    </source>
</reference>
<dbReference type="RefSeq" id="YP_004323592.1">
    <property type="nucleotide sequence ID" value="NC_015284.1"/>
</dbReference>
<proteinExistence type="predicted"/>
<protein>
    <submittedName>
        <fullName evidence="1">Uncharacterized protein</fullName>
    </submittedName>
</protein>
<evidence type="ECO:0000313" key="1">
    <source>
        <dbReference type="EMBL" id="ADP00002.1"/>
    </source>
</evidence>